<accession>A0ACB8RYA2</accession>
<reference evidence="1" key="2">
    <citation type="journal article" date="2022" name="New Phytol.">
        <title>Evolutionary transition to the ectomycorrhizal habit in the genomes of a hyperdiverse lineage of mushroom-forming fungi.</title>
        <authorList>
            <person name="Looney B."/>
            <person name="Miyauchi S."/>
            <person name="Morin E."/>
            <person name="Drula E."/>
            <person name="Courty P.E."/>
            <person name="Kohler A."/>
            <person name="Kuo A."/>
            <person name="LaButti K."/>
            <person name="Pangilinan J."/>
            <person name="Lipzen A."/>
            <person name="Riley R."/>
            <person name="Andreopoulos W."/>
            <person name="He G."/>
            <person name="Johnson J."/>
            <person name="Nolan M."/>
            <person name="Tritt A."/>
            <person name="Barry K.W."/>
            <person name="Grigoriev I.V."/>
            <person name="Nagy L.G."/>
            <person name="Hibbett D."/>
            <person name="Henrissat B."/>
            <person name="Matheny P.B."/>
            <person name="Labbe J."/>
            <person name="Martin F.M."/>
        </authorList>
    </citation>
    <scope>NUCLEOTIDE SEQUENCE</scope>
    <source>
        <strain evidence="1">FP105234-sp</strain>
    </source>
</reference>
<proteinExistence type="predicted"/>
<evidence type="ECO:0000313" key="1">
    <source>
        <dbReference type="EMBL" id="KAI0049204.1"/>
    </source>
</evidence>
<name>A0ACB8RYA2_9AGAM</name>
<gene>
    <name evidence="1" type="ORF">FA95DRAFT_1489646</name>
</gene>
<dbReference type="EMBL" id="MU275876">
    <property type="protein sequence ID" value="KAI0049204.1"/>
    <property type="molecule type" value="Genomic_DNA"/>
</dbReference>
<protein>
    <submittedName>
        <fullName evidence="1">PIN domain-like protein</fullName>
    </submittedName>
</protein>
<comment type="caution">
    <text evidence="1">The sequence shown here is derived from an EMBL/GenBank/DDBJ whole genome shotgun (WGS) entry which is preliminary data.</text>
</comment>
<organism evidence="1 2">
    <name type="scientific">Auriscalpium vulgare</name>
    <dbReference type="NCBI Taxonomy" id="40419"/>
    <lineage>
        <taxon>Eukaryota</taxon>
        <taxon>Fungi</taxon>
        <taxon>Dikarya</taxon>
        <taxon>Basidiomycota</taxon>
        <taxon>Agaricomycotina</taxon>
        <taxon>Agaricomycetes</taxon>
        <taxon>Russulales</taxon>
        <taxon>Auriscalpiaceae</taxon>
        <taxon>Auriscalpium</taxon>
    </lineage>
</organism>
<keyword evidence="2" id="KW-1185">Reference proteome</keyword>
<reference evidence="1" key="1">
    <citation type="submission" date="2021-02" db="EMBL/GenBank/DDBJ databases">
        <authorList>
            <consortium name="DOE Joint Genome Institute"/>
            <person name="Ahrendt S."/>
            <person name="Looney B.P."/>
            <person name="Miyauchi S."/>
            <person name="Morin E."/>
            <person name="Drula E."/>
            <person name="Courty P.E."/>
            <person name="Chicoki N."/>
            <person name="Fauchery L."/>
            <person name="Kohler A."/>
            <person name="Kuo A."/>
            <person name="Labutti K."/>
            <person name="Pangilinan J."/>
            <person name="Lipzen A."/>
            <person name="Riley R."/>
            <person name="Andreopoulos W."/>
            <person name="He G."/>
            <person name="Johnson J."/>
            <person name="Barry K.W."/>
            <person name="Grigoriev I.V."/>
            <person name="Nagy L."/>
            <person name="Hibbett D."/>
            <person name="Henrissat B."/>
            <person name="Matheny P.B."/>
            <person name="Labbe J."/>
            <person name="Martin F."/>
        </authorList>
    </citation>
    <scope>NUCLEOTIDE SEQUENCE</scope>
    <source>
        <strain evidence="1">FP105234-sp</strain>
    </source>
</reference>
<dbReference type="Proteomes" id="UP000814033">
    <property type="component" value="Unassembled WGS sequence"/>
</dbReference>
<evidence type="ECO:0000313" key="2">
    <source>
        <dbReference type="Proteomes" id="UP000814033"/>
    </source>
</evidence>
<sequence length="349" mass="37778">MGISGLLPLLKSIQVQKHLSEFSGQTLAVDGYVWLHRGTYACATELATGKPTTKYVDYTMAKLRLLRAHGIKPYIVLDGGPLPAKRGTEGARRARRAESRARGDALAAQGRHAQAREHYCKAVDVTPQMAFQLAKALRAEGVPYVVAPYEADAQLAWLERSGAVDAVVTEDSDLLVYGCRTVLFKLDAAAATLVCVARADFARVPALRGGSDAQFRALAVLSGCDYLASVPGVGLKTAGALLKKHRTPEGAIRALRLEGKKDVPRGYLEAFRLAEKVFLHQRVYDAAQGRLVHLTAVPAGDAWDAEADAYVGECVARCPLSASLWADGVWAGTWSRAWRRGSQRATRIR</sequence>